<feature type="compositionally biased region" description="Basic and acidic residues" evidence="1">
    <location>
        <begin position="602"/>
        <end position="614"/>
    </location>
</feature>
<dbReference type="Pfam" id="PF11957">
    <property type="entry name" value="efThoc1"/>
    <property type="match status" value="1"/>
</dbReference>
<dbReference type="Gene3D" id="3.40.50.300">
    <property type="entry name" value="P-loop containing nucleotide triphosphate hydrolases"/>
    <property type="match status" value="1"/>
</dbReference>
<dbReference type="InterPro" id="IPR008145">
    <property type="entry name" value="GK/Ca_channel_bsu"/>
</dbReference>
<name>A0A4Z0Z9P7_9PEZI</name>
<dbReference type="CDD" id="cd00071">
    <property type="entry name" value="GMPK"/>
    <property type="match status" value="1"/>
</dbReference>
<dbReference type="GO" id="GO:0000445">
    <property type="term" value="C:THO complex part of transcription export complex"/>
    <property type="evidence" value="ECO:0007669"/>
    <property type="project" value="TreeGrafter"/>
</dbReference>
<protein>
    <recommendedName>
        <fullName evidence="2">Guanylate kinase-like domain-containing protein</fullName>
    </recommendedName>
</protein>
<dbReference type="Pfam" id="PF00625">
    <property type="entry name" value="Guanylate_kin"/>
    <property type="match status" value="1"/>
</dbReference>
<evidence type="ECO:0000259" key="2">
    <source>
        <dbReference type="PROSITE" id="PS50052"/>
    </source>
</evidence>
<accession>A0A4Z0Z9P7</accession>
<evidence type="ECO:0000313" key="3">
    <source>
        <dbReference type="EMBL" id="TGJ85312.1"/>
    </source>
</evidence>
<feature type="region of interest" description="Disordered" evidence="1">
    <location>
        <begin position="816"/>
        <end position="845"/>
    </location>
</feature>
<keyword evidence="4" id="KW-1185">Reference proteome</keyword>
<reference evidence="3 4" key="1">
    <citation type="submission" date="2019-03" db="EMBL/GenBank/DDBJ databases">
        <title>Draft genome sequence of Xylaria hypoxylon DSM 108379, a ubiquitous saprotrophic-parasitic fungi on hardwood.</title>
        <authorList>
            <person name="Buettner E."/>
            <person name="Leonhardt S."/>
            <person name="Gebauer A.M."/>
            <person name="Liers C."/>
            <person name="Hofrichter M."/>
            <person name="Kellner H."/>
        </authorList>
    </citation>
    <scope>NUCLEOTIDE SEQUENCE [LARGE SCALE GENOMIC DNA]</scope>
    <source>
        <strain evidence="3 4">DSM 108379</strain>
    </source>
</reference>
<dbReference type="InterPro" id="IPR027417">
    <property type="entry name" value="P-loop_NTPase"/>
</dbReference>
<dbReference type="PROSITE" id="PS50052">
    <property type="entry name" value="GUANYLATE_KINASE_2"/>
    <property type="match status" value="1"/>
</dbReference>
<gene>
    <name evidence="3" type="ORF">E0Z10_g3434</name>
</gene>
<proteinExistence type="predicted"/>
<dbReference type="OrthoDB" id="10257415at2759"/>
<dbReference type="InterPro" id="IPR021861">
    <property type="entry name" value="THO_THOC1"/>
</dbReference>
<dbReference type="PANTHER" id="PTHR13265:SF0">
    <property type="entry name" value="HPR1"/>
    <property type="match status" value="1"/>
</dbReference>
<comment type="caution">
    <text evidence="3">The sequence shown here is derived from an EMBL/GenBank/DDBJ whole genome shotgun (WGS) entry which is preliminary data.</text>
</comment>
<feature type="compositionally biased region" description="Basic and acidic residues" evidence="1">
    <location>
        <begin position="821"/>
        <end position="837"/>
    </location>
</feature>
<evidence type="ECO:0000313" key="4">
    <source>
        <dbReference type="Proteomes" id="UP000297716"/>
    </source>
</evidence>
<evidence type="ECO:0000256" key="1">
    <source>
        <dbReference type="SAM" id="MobiDB-lite"/>
    </source>
</evidence>
<dbReference type="GO" id="GO:0006406">
    <property type="term" value="P:mRNA export from nucleus"/>
    <property type="evidence" value="ECO:0007669"/>
    <property type="project" value="TreeGrafter"/>
</dbReference>
<feature type="compositionally biased region" description="Basic and acidic residues" evidence="1">
    <location>
        <begin position="232"/>
        <end position="249"/>
    </location>
</feature>
<sequence>MSRGAPSEDEVPQVSVMTDLLKDALAHAHTIKPAATIEPPLTKSHFEPFIARLPAIFPSPAPDSTSQGRDSDKVRLYATVETAARKIFSSMVASTSIDSPEFVRVWNLFDFLSVLSDNEQCDPALLFWLVEELLDSQTVDGCRKVFDFLESRRERITAKNLKQKSLVILRSCNDLLRRLSRAEDAAFCGRVYIFMFQSIPPGDRSSVNLRGEYHIENVTAFEEIPATSDGSAADKMDVDTEGDASKNESKDVKSTIKAVSFEAKNKSESDKTLDTDSLYPIFWSLQHLFSQPTTLFGQAELTKFKSGIEATMCAFETVEKIQKPTKGPDEYKLIPQKRKVAEANEDLRSTNNNPKYLTSRELFELEISDLYFRRHILIQAFIILDFLLSLTPQARAKIANVQQNRSVVYADKNLGEDDAKWAKGMKDRITSYIQAESDGFFFFRVVESVISRDKGWVRWKVENCPPIERRSVSPAEFNEAKAGAKRLATSRRPKAGMNSLSLAFMDVNDGSQSLEKLKNPARWKLPDLADFQKKIANDDLDLDFASNEPEKTQLLESKASKTWRALRVARRSRLATFDKIEDWRNVDAIFQEPETEEIQEEESSKVQRPEDRRPVILSGPSSVGKATLISLLLDRRKGAFNKIIQHTTRSARDGEVNGQDFHFVDSKTFNTMLDGDYFLESSTHDDAQYGTSQKLVNAPEASDKIALIHLDREVNFPPPTILLQKKTKQISQATQMARDSGFSARIVCIAPLSLEALETRMRKNKGLEEEEIQRKLKAAQGEIDQHGSGDLDDKVITNDDLETAYKELEEFIYESPKANGVHKEEGVDGDATMKDDTNGDDLNPT</sequence>
<dbReference type="SMART" id="SM00072">
    <property type="entry name" value="GuKc"/>
    <property type="match status" value="1"/>
</dbReference>
<dbReference type="STRING" id="37992.A0A4Z0Z9P7"/>
<organism evidence="3 4">
    <name type="scientific">Xylaria hypoxylon</name>
    <dbReference type="NCBI Taxonomy" id="37992"/>
    <lineage>
        <taxon>Eukaryota</taxon>
        <taxon>Fungi</taxon>
        <taxon>Dikarya</taxon>
        <taxon>Ascomycota</taxon>
        <taxon>Pezizomycotina</taxon>
        <taxon>Sordariomycetes</taxon>
        <taxon>Xylariomycetidae</taxon>
        <taxon>Xylariales</taxon>
        <taxon>Xylariaceae</taxon>
        <taxon>Xylaria</taxon>
    </lineage>
</organism>
<feature type="region of interest" description="Disordered" evidence="1">
    <location>
        <begin position="594"/>
        <end position="617"/>
    </location>
</feature>
<dbReference type="EMBL" id="SKBN01000048">
    <property type="protein sequence ID" value="TGJ85312.1"/>
    <property type="molecule type" value="Genomic_DNA"/>
</dbReference>
<feature type="region of interest" description="Disordered" evidence="1">
    <location>
        <begin position="228"/>
        <end position="249"/>
    </location>
</feature>
<dbReference type="Proteomes" id="UP000297716">
    <property type="component" value="Unassembled WGS sequence"/>
</dbReference>
<dbReference type="SUPFAM" id="SSF52540">
    <property type="entry name" value="P-loop containing nucleoside triphosphate hydrolases"/>
    <property type="match status" value="1"/>
</dbReference>
<dbReference type="PANTHER" id="PTHR13265">
    <property type="entry name" value="THO COMPLEX SUBUNIT 1"/>
    <property type="match status" value="1"/>
</dbReference>
<dbReference type="AlphaFoldDB" id="A0A4Z0Z9P7"/>
<feature type="domain" description="Guanylate kinase-like" evidence="2">
    <location>
        <begin position="612"/>
        <end position="813"/>
    </location>
</feature>
<dbReference type="InterPro" id="IPR008144">
    <property type="entry name" value="Guanylate_kin-like_dom"/>
</dbReference>